<gene>
    <name evidence="2" type="ORF">HGB44_13575</name>
</gene>
<proteinExistence type="predicted"/>
<keyword evidence="3" id="KW-1185">Reference proteome</keyword>
<keyword evidence="1" id="KW-0812">Transmembrane</keyword>
<feature type="transmembrane region" description="Helical" evidence="1">
    <location>
        <begin position="20"/>
        <end position="43"/>
    </location>
</feature>
<dbReference type="AlphaFoldDB" id="A0A7X6RQH8"/>
<name>A0A7X6RQH8_9ACTN</name>
<reference evidence="2 3" key="1">
    <citation type="submission" date="2020-04" db="EMBL/GenBank/DDBJ databases">
        <title>MicrobeNet Type strains.</title>
        <authorList>
            <person name="Nicholson A.C."/>
        </authorList>
    </citation>
    <scope>NUCLEOTIDE SEQUENCE [LARGE SCALE GENOMIC DNA]</scope>
    <source>
        <strain evidence="2 3">ATCC 23612</strain>
    </source>
</reference>
<evidence type="ECO:0000256" key="1">
    <source>
        <dbReference type="SAM" id="Phobius"/>
    </source>
</evidence>
<protein>
    <submittedName>
        <fullName evidence="2">Uncharacterized protein</fullName>
    </submittedName>
</protein>
<dbReference type="Proteomes" id="UP000553209">
    <property type="component" value="Unassembled WGS sequence"/>
</dbReference>
<dbReference type="EMBL" id="JAAXPG010000011">
    <property type="protein sequence ID" value="NKY98678.1"/>
    <property type="molecule type" value="Genomic_DNA"/>
</dbReference>
<organism evidence="2 3">
    <name type="scientific">Nocardiopsis alborubida</name>
    <dbReference type="NCBI Taxonomy" id="146802"/>
    <lineage>
        <taxon>Bacteria</taxon>
        <taxon>Bacillati</taxon>
        <taxon>Actinomycetota</taxon>
        <taxon>Actinomycetes</taxon>
        <taxon>Streptosporangiales</taxon>
        <taxon>Nocardiopsidaceae</taxon>
        <taxon>Nocardiopsis</taxon>
    </lineage>
</organism>
<accession>A0A7X6RQH8</accession>
<dbReference type="RefSeq" id="WP_061080924.1">
    <property type="nucleotide sequence ID" value="NZ_JAAXPG010000011.1"/>
</dbReference>
<sequence>MVQRLRTMPVRASAVATGHMAASVVRDLVSTLVVLLVAVGWAPGPRRGRWSGRERSRCWPGTSWR</sequence>
<evidence type="ECO:0000313" key="2">
    <source>
        <dbReference type="EMBL" id="NKY98678.1"/>
    </source>
</evidence>
<evidence type="ECO:0000313" key="3">
    <source>
        <dbReference type="Proteomes" id="UP000553209"/>
    </source>
</evidence>
<keyword evidence="1" id="KW-0472">Membrane</keyword>
<keyword evidence="1" id="KW-1133">Transmembrane helix</keyword>
<comment type="caution">
    <text evidence="2">The sequence shown here is derived from an EMBL/GenBank/DDBJ whole genome shotgun (WGS) entry which is preliminary data.</text>
</comment>